<evidence type="ECO:0000313" key="19">
    <source>
        <dbReference type="Proteomes" id="UP000281372"/>
    </source>
</evidence>
<keyword evidence="2" id="KW-0479">Metal-binding</keyword>
<reference evidence="17 19" key="2">
    <citation type="submission" date="2018-08" db="EMBL/GenBank/DDBJ databases">
        <title>Recombination of ecologically and evolutionarily significant loci maintains genetic cohesion in the Pseudomonas syringae species complex.</title>
        <authorList>
            <person name="Dillon M."/>
            <person name="Thakur S."/>
            <person name="Almeida R.N.D."/>
            <person name="Weir B.S."/>
            <person name="Guttman D.S."/>
        </authorList>
    </citation>
    <scope>NUCLEOTIDE SEQUENCE [LARGE SCALE GENOMIC DNA]</scope>
    <source>
        <strain evidence="17 19">ICMP 2821</strain>
    </source>
</reference>
<keyword evidence="6" id="KW-0347">Helicase</keyword>
<dbReference type="SMART" id="SM00491">
    <property type="entry name" value="HELICc2"/>
    <property type="match status" value="1"/>
</dbReference>
<evidence type="ECO:0000313" key="16">
    <source>
        <dbReference type="EMBL" id="KPW77733.1"/>
    </source>
</evidence>
<keyword evidence="1" id="KW-0004">4Fe-4S</keyword>
<name>A0A0P9N427_PSECA</name>
<dbReference type="EMBL" id="LJPX01000171">
    <property type="protein sequence ID" value="KPW77733.1"/>
    <property type="molecule type" value="Genomic_DNA"/>
</dbReference>
<dbReference type="InterPro" id="IPR010614">
    <property type="entry name" value="RAD3-like_helicase_DEAD"/>
</dbReference>
<dbReference type="GO" id="GO:0006281">
    <property type="term" value="P:DNA repair"/>
    <property type="evidence" value="ECO:0007669"/>
    <property type="project" value="UniProtKB-KW"/>
</dbReference>
<keyword evidence="11" id="KW-0234">DNA repair</keyword>
<sequence length="791" mass="88143">MLTGRLSSICKQRLSRAVTSQTSVNPDTTPAPASDSPERYVVAVRALCEFTAKVGDLDLRFTPSPTAQEGIAGHRTVAARRGADYQAELSLTGDYRELTVRGRADGYDAARNQLEEVKTYRGELEAMPANHRQLHWAQVKVYGWLLCQRLQLEDVTLALVYFNIVSEQETLICEPFSAVALQQFFEQQCAIFLGWAQQELAHTQALHATLSTLKFPHPAFRTGQRALAESVYKAASTGCCLMAQAPTGIGKTVGTLFPLLKAAPGQRLDKIFFLTAKTPGRRLALDALQVINRSAPELRLRVLELVARDKTCEYPGKACNGDSCPLAKGFYDRLPAARLAALQSPWLDQVSVRDAALLHQVCPYYLSQELARWADVVIADYNYYFDFSALLFGLGQLNQWRVAVLVDEAHNMVERARQMYSASLDQSQLKALIQTAPEPVKKALQRVDRQWNALHKAQLAEYQAYSAAPDKFLNSLNLCISTIGDHFNEHPQAVDGTLQGFYLEAIGFARIAELFDEHFIFDISRREAGGKRVLSRLSLRNVVPARFVRPRLSAARSSVLFSATLNPRHYYADLLGLPANTAWIDVESPFNHKQLDVRIISRISTRFTHRQASLAPIVELMAEQFDARPGNYLAFFSSFDYLQQVAGLMARTYPHITSWQQARGMGEAERQAFLDRFTLSSQGIGFAVLGGAFGEGIDLPGARLIGAFIATLGLPQLNPVNEQFKQRMAALFGAGYDYTYLYPGMQKVVQAAGRVIRSQNDKGVVMLIDDRFAEPKVTQLFPAWWRPETSG</sequence>
<dbReference type="GO" id="GO:0003678">
    <property type="term" value="F:DNA helicase activity"/>
    <property type="evidence" value="ECO:0007669"/>
    <property type="project" value="InterPro"/>
</dbReference>
<dbReference type="PATRIC" id="fig|86840.3.peg.5671"/>
<reference evidence="16 18" key="1">
    <citation type="submission" date="2015-09" db="EMBL/GenBank/DDBJ databases">
        <title>Genome announcement of multiple Pseudomonas syringae strains.</title>
        <authorList>
            <person name="Thakur S."/>
            <person name="Wang P.W."/>
            <person name="Gong Y."/>
            <person name="Weir B.S."/>
            <person name="Guttman D.S."/>
        </authorList>
    </citation>
    <scope>NUCLEOTIDE SEQUENCE [LARGE SCALE GENOMIC DNA]</scope>
    <source>
        <strain evidence="16 18">ICMP2823</strain>
    </source>
</reference>
<feature type="domain" description="Helicase ATP-binding" evidence="15">
    <location>
        <begin position="210"/>
        <end position="466"/>
    </location>
</feature>
<evidence type="ECO:0000256" key="10">
    <source>
        <dbReference type="ARBA" id="ARBA00023125"/>
    </source>
</evidence>
<dbReference type="Proteomes" id="UP000050564">
    <property type="component" value="Unassembled WGS sequence"/>
</dbReference>
<evidence type="ECO:0000256" key="7">
    <source>
        <dbReference type="ARBA" id="ARBA00022840"/>
    </source>
</evidence>
<gene>
    <name evidence="16" type="ORF">ALO81_05239</name>
    <name evidence="17" type="ORF">ALQ64_05046</name>
</gene>
<comment type="caution">
    <text evidence="16">The sequence shown here is derived from an EMBL/GenBank/DDBJ whole genome shotgun (WGS) entry which is preliminary data.</text>
</comment>
<dbReference type="PROSITE" id="PS51193">
    <property type="entry name" value="HELICASE_ATP_BIND_2"/>
    <property type="match status" value="1"/>
</dbReference>
<evidence type="ECO:0000313" key="18">
    <source>
        <dbReference type="Proteomes" id="UP000050564"/>
    </source>
</evidence>
<dbReference type="Pfam" id="PF06733">
    <property type="entry name" value="DEAD_2"/>
    <property type="match status" value="1"/>
</dbReference>
<evidence type="ECO:0000256" key="12">
    <source>
        <dbReference type="ARBA" id="ARBA00023235"/>
    </source>
</evidence>
<accession>A0A0P9N427</accession>
<keyword evidence="3" id="KW-0547">Nucleotide-binding</keyword>
<dbReference type="GO" id="GO:0016818">
    <property type="term" value="F:hydrolase activity, acting on acid anhydrides, in phosphorus-containing anhydrides"/>
    <property type="evidence" value="ECO:0007669"/>
    <property type="project" value="InterPro"/>
</dbReference>
<keyword evidence="8" id="KW-0408">Iron</keyword>
<dbReference type="GO" id="GO:0003677">
    <property type="term" value="F:DNA binding"/>
    <property type="evidence" value="ECO:0007669"/>
    <property type="project" value="UniProtKB-KW"/>
</dbReference>
<dbReference type="InterPro" id="IPR014013">
    <property type="entry name" value="Helic_SF1/SF2_ATP-bd_DinG/Rad3"/>
</dbReference>
<evidence type="ECO:0000256" key="9">
    <source>
        <dbReference type="ARBA" id="ARBA00023014"/>
    </source>
</evidence>
<dbReference type="EMBL" id="RBOW01000009">
    <property type="protein sequence ID" value="RMN43139.1"/>
    <property type="molecule type" value="Genomic_DNA"/>
</dbReference>
<evidence type="ECO:0000256" key="13">
    <source>
        <dbReference type="ARBA" id="ARBA00038058"/>
    </source>
</evidence>
<dbReference type="InterPro" id="IPR027417">
    <property type="entry name" value="P-loop_NTPase"/>
</dbReference>
<dbReference type="Gene3D" id="3.40.50.300">
    <property type="entry name" value="P-loop containing nucleotide triphosphate hydrolases"/>
    <property type="match status" value="2"/>
</dbReference>
<comment type="similarity">
    <text evidence="13">Belongs to the helicase family. DinG subfamily.</text>
</comment>
<keyword evidence="12" id="KW-0413">Isomerase</keyword>
<keyword evidence="9" id="KW-0411">Iron-sulfur</keyword>
<dbReference type="GO" id="GO:0046872">
    <property type="term" value="F:metal ion binding"/>
    <property type="evidence" value="ECO:0007669"/>
    <property type="project" value="UniProtKB-KW"/>
</dbReference>
<dbReference type="InterPro" id="IPR006555">
    <property type="entry name" value="ATP-dep_Helicase_C"/>
</dbReference>
<dbReference type="GO" id="GO:0051539">
    <property type="term" value="F:4 iron, 4 sulfur cluster binding"/>
    <property type="evidence" value="ECO:0007669"/>
    <property type="project" value="UniProtKB-KW"/>
</dbReference>
<protein>
    <recommendedName>
        <fullName evidence="15">Helicase ATP-binding domain-containing protein</fullName>
    </recommendedName>
</protein>
<dbReference type="Gene3D" id="1.10.275.30">
    <property type="match status" value="1"/>
</dbReference>
<keyword evidence="5" id="KW-0378">Hydrolase</keyword>
<dbReference type="InterPro" id="IPR006554">
    <property type="entry name" value="Helicase-like_DEXD_c2"/>
</dbReference>
<feature type="region of interest" description="Disordered" evidence="14">
    <location>
        <begin position="17"/>
        <end position="36"/>
    </location>
</feature>
<dbReference type="PANTHER" id="PTHR11472:SF34">
    <property type="entry name" value="REGULATOR OF TELOMERE ELONGATION HELICASE 1"/>
    <property type="match status" value="1"/>
</dbReference>
<feature type="compositionally biased region" description="Polar residues" evidence="14">
    <location>
        <begin position="17"/>
        <end position="28"/>
    </location>
</feature>
<evidence type="ECO:0000256" key="1">
    <source>
        <dbReference type="ARBA" id="ARBA00022485"/>
    </source>
</evidence>
<dbReference type="Proteomes" id="UP000281372">
    <property type="component" value="Unassembled WGS sequence"/>
</dbReference>
<evidence type="ECO:0000259" key="15">
    <source>
        <dbReference type="PROSITE" id="PS51193"/>
    </source>
</evidence>
<evidence type="ECO:0000256" key="4">
    <source>
        <dbReference type="ARBA" id="ARBA00022763"/>
    </source>
</evidence>
<dbReference type="SUPFAM" id="SSF52540">
    <property type="entry name" value="P-loop containing nucleoside triphosphate hydrolases"/>
    <property type="match status" value="1"/>
</dbReference>
<dbReference type="PANTHER" id="PTHR11472">
    <property type="entry name" value="DNA REPAIR DEAD HELICASE RAD3/XP-D SUBFAMILY MEMBER"/>
    <property type="match status" value="1"/>
</dbReference>
<organism evidence="16 18">
    <name type="scientific">Pseudomonas cannabina</name>
    <dbReference type="NCBI Taxonomy" id="86840"/>
    <lineage>
        <taxon>Bacteria</taxon>
        <taxon>Pseudomonadati</taxon>
        <taxon>Pseudomonadota</taxon>
        <taxon>Gammaproteobacteria</taxon>
        <taxon>Pseudomonadales</taxon>
        <taxon>Pseudomonadaceae</taxon>
        <taxon>Pseudomonas</taxon>
    </lineage>
</organism>
<evidence type="ECO:0000256" key="11">
    <source>
        <dbReference type="ARBA" id="ARBA00023204"/>
    </source>
</evidence>
<evidence type="ECO:0000256" key="14">
    <source>
        <dbReference type="SAM" id="MobiDB-lite"/>
    </source>
</evidence>
<dbReference type="AlphaFoldDB" id="A0A0P9N427"/>
<evidence type="ECO:0000256" key="5">
    <source>
        <dbReference type="ARBA" id="ARBA00022801"/>
    </source>
</evidence>
<dbReference type="InterPro" id="IPR045028">
    <property type="entry name" value="DinG/Rad3-like"/>
</dbReference>
<keyword evidence="10" id="KW-0238">DNA-binding</keyword>
<proteinExistence type="inferred from homology"/>
<keyword evidence="7" id="KW-0067">ATP-binding</keyword>
<evidence type="ECO:0000256" key="8">
    <source>
        <dbReference type="ARBA" id="ARBA00023004"/>
    </source>
</evidence>
<evidence type="ECO:0000256" key="6">
    <source>
        <dbReference type="ARBA" id="ARBA00022806"/>
    </source>
</evidence>
<dbReference type="Pfam" id="PF13307">
    <property type="entry name" value="Helicase_C_2"/>
    <property type="match status" value="1"/>
</dbReference>
<dbReference type="GO" id="GO:0005524">
    <property type="term" value="F:ATP binding"/>
    <property type="evidence" value="ECO:0007669"/>
    <property type="project" value="UniProtKB-KW"/>
</dbReference>
<evidence type="ECO:0000256" key="2">
    <source>
        <dbReference type="ARBA" id="ARBA00022723"/>
    </source>
</evidence>
<evidence type="ECO:0000256" key="3">
    <source>
        <dbReference type="ARBA" id="ARBA00022741"/>
    </source>
</evidence>
<evidence type="ECO:0000313" key="17">
    <source>
        <dbReference type="EMBL" id="RMN43139.1"/>
    </source>
</evidence>
<keyword evidence="4" id="KW-0227">DNA damage</keyword>
<dbReference type="SMART" id="SM00488">
    <property type="entry name" value="DEXDc2"/>
    <property type="match status" value="1"/>
</dbReference>